<dbReference type="CDD" id="cd00751">
    <property type="entry name" value="thiolase"/>
    <property type="match status" value="1"/>
</dbReference>
<evidence type="ECO:0000313" key="9">
    <source>
        <dbReference type="EMBL" id="SFI07520.1"/>
    </source>
</evidence>
<evidence type="ECO:0000313" key="10">
    <source>
        <dbReference type="Proteomes" id="UP000183639"/>
    </source>
</evidence>
<evidence type="ECO:0000256" key="4">
    <source>
        <dbReference type="ARBA" id="ARBA00023315"/>
    </source>
</evidence>
<dbReference type="AlphaFoldDB" id="A0A1I3F8P7"/>
<dbReference type="InterPro" id="IPR002155">
    <property type="entry name" value="Thiolase"/>
</dbReference>
<dbReference type="Proteomes" id="UP000183639">
    <property type="component" value="Unassembled WGS sequence"/>
</dbReference>
<evidence type="ECO:0000256" key="1">
    <source>
        <dbReference type="ARBA" id="ARBA00010982"/>
    </source>
</evidence>
<dbReference type="Pfam" id="PF02803">
    <property type="entry name" value="Thiolase_C"/>
    <property type="match status" value="1"/>
</dbReference>
<evidence type="ECO:0000259" key="8">
    <source>
        <dbReference type="Pfam" id="PF02803"/>
    </source>
</evidence>
<evidence type="ECO:0000256" key="2">
    <source>
        <dbReference type="ARBA" id="ARBA00012705"/>
    </source>
</evidence>
<dbReference type="PANTHER" id="PTHR18919:SF107">
    <property type="entry name" value="ACETYL-COA ACETYLTRANSFERASE, CYTOSOLIC"/>
    <property type="match status" value="1"/>
</dbReference>
<evidence type="ECO:0000256" key="5">
    <source>
        <dbReference type="ARBA" id="ARBA00030755"/>
    </source>
</evidence>
<dbReference type="SUPFAM" id="SSF53901">
    <property type="entry name" value="Thiolase-like"/>
    <property type="match status" value="2"/>
</dbReference>
<reference evidence="9 10" key="1">
    <citation type="submission" date="2016-10" db="EMBL/GenBank/DDBJ databases">
        <authorList>
            <person name="de Groot N.N."/>
        </authorList>
    </citation>
    <scope>NUCLEOTIDE SEQUENCE [LARGE SCALE GENOMIC DNA]</scope>
    <source>
        <strain evidence="9 10">Z108</strain>
    </source>
</reference>
<dbReference type="PIRSF" id="PIRSF000429">
    <property type="entry name" value="Ac-CoA_Ac_transf"/>
    <property type="match status" value="1"/>
</dbReference>
<accession>A0A1I3F8P7</accession>
<dbReference type="RefSeq" id="WP_075443862.1">
    <property type="nucleotide sequence ID" value="NZ_FOQK01000013.1"/>
</dbReference>
<name>A0A1I3F8P7_SELRU</name>
<evidence type="ECO:0000256" key="3">
    <source>
        <dbReference type="ARBA" id="ARBA00022679"/>
    </source>
</evidence>
<sequence length="382" mass="39968">MEEVYILGAMRTPIVGKNGPFRTVRPEVLGARVMQALQQRYDAGPLSGVIGGNAVGTGGNITRLMALLAGIGQTVPAFTVDMQCASAATAISLAYAKIASGQGDVWLAGGMESSSLQPLRVYARQDERYGLTSKGDGCYYTAQFAPGDIAEDTMLWGAERVAAAEHISRKEQEGWALVSHARAAAAAKRGVMRDIVVPIDGWERDDGIRERMSQRLLDRLPLLLGEGTSLTAGTACRINDGAAFALLASGKAVRQRGLHPVARILGTASLGGNPAESPRGAMAVADVLLRRHGLSYGDLQGIEFNEAFAVIDVLFAREHPDCIGQYNRFGGALAYGHPYGASGGILLAHLLKSLQAAGGGRGLLAIAGAGGMGEAILVEMIA</sequence>
<feature type="domain" description="Thiolase C-terminal" evidence="8">
    <location>
        <begin position="259"/>
        <end position="379"/>
    </location>
</feature>
<feature type="domain" description="Thiolase N-terminal" evidence="7">
    <location>
        <begin position="4"/>
        <end position="249"/>
    </location>
</feature>
<protein>
    <recommendedName>
        <fullName evidence="2">acetyl-CoA C-acetyltransferase</fullName>
        <ecNumber evidence="2">2.3.1.9</ecNumber>
    </recommendedName>
    <alternativeName>
        <fullName evidence="5">Acetoacetyl-CoA thiolase</fullName>
    </alternativeName>
</protein>
<organism evidence="9 10">
    <name type="scientific">Selenomonas ruminantium</name>
    <dbReference type="NCBI Taxonomy" id="971"/>
    <lineage>
        <taxon>Bacteria</taxon>
        <taxon>Bacillati</taxon>
        <taxon>Bacillota</taxon>
        <taxon>Negativicutes</taxon>
        <taxon>Selenomonadales</taxon>
        <taxon>Selenomonadaceae</taxon>
        <taxon>Selenomonas</taxon>
    </lineage>
</organism>
<keyword evidence="4 6" id="KW-0012">Acyltransferase</keyword>
<gene>
    <name evidence="9" type="ORF">SAMN04487861_11380</name>
</gene>
<dbReference type="PANTHER" id="PTHR18919">
    <property type="entry name" value="ACETYL-COA C-ACYLTRANSFERASE"/>
    <property type="match status" value="1"/>
</dbReference>
<dbReference type="InterPro" id="IPR020616">
    <property type="entry name" value="Thiolase_N"/>
</dbReference>
<dbReference type="GO" id="GO:0003985">
    <property type="term" value="F:acetyl-CoA C-acetyltransferase activity"/>
    <property type="evidence" value="ECO:0007669"/>
    <property type="project" value="UniProtKB-EC"/>
</dbReference>
<evidence type="ECO:0000259" key="7">
    <source>
        <dbReference type="Pfam" id="PF00108"/>
    </source>
</evidence>
<dbReference type="InterPro" id="IPR020613">
    <property type="entry name" value="Thiolase_CS"/>
</dbReference>
<dbReference type="InterPro" id="IPR016039">
    <property type="entry name" value="Thiolase-like"/>
</dbReference>
<dbReference type="NCBIfam" id="TIGR01930">
    <property type="entry name" value="AcCoA-C-Actrans"/>
    <property type="match status" value="1"/>
</dbReference>
<proteinExistence type="inferred from homology"/>
<keyword evidence="3 6" id="KW-0808">Transferase</keyword>
<evidence type="ECO:0000256" key="6">
    <source>
        <dbReference type="RuleBase" id="RU003557"/>
    </source>
</evidence>
<dbReference type="InterPro" id="IPR020617">
    <property type="entry name" value="Thiolase_C"/>
</dbReference>
<dbReference type="EC" id="2.3.1.9" evidence="2"/>
<dbReference type="Gene3D" id="3.40.47.10">
    <property type="match status" value="1"/>
</dbReference>
<dbReference type="EMBL" id="FOQK01000013">
    <property type="protein sequence ID" value="SFI07520.1"/>
    <property type="molecule type" value="Genomic_DNA"/>
</dbReference>
<comment type="similarity">
    <text evidence="1 6">Belongs to the thiolase-like superfamily. Thiolase family.</text>
</comment>
<dbReference type="PROSITE" id="PS00737">
    <property type="entry name" value="THIOLASE_2"/>
    <property type="match status" value="1"/>
</dbReference>
<dbReference type="OrthoDB" id="56116at2"/>
<dbReference type="Pfam" id="PF00108">
    <property type="entry name" value="Thiolase_N"/>
    <property type="match status" value="1"/>
</dbReference>